<keyword evidence="2" id="KW-0479">Metal-binding</keyword>
<dbReference type="InterPro" id="IPR015517">
    <property type="entry name" value="dCMP_deaminase-rel"/>
</dbReference>
<dbReference type="GO" id="GO:0005737">
    <property type="term" value="C:cytoplasm"/>
    <property type="evidence" value="ECO:0007669"/>
    <property type="project" value="TreeGrafter"/>
</dbReference>
<dbReference type="SUPFAM" id="SSF53927">
    <property type="entry name" value="Cytidine deaminase-like"/>
    <property type="match status" value="1"/>
</dbReference>
<feature type="non-terminal residue" evidence="9">
    <location>
        <position position="115"/>
    </location>
</feature>
<dbReference type="InterPro" id="IPR002125">
    <property type="entry name" value="CMP_dCMP_dom"/>
</dbReference>
<evidence type="ECO:0000256" key="7">
    <source>
        <dbReference type="ARBA" id="ARBA00041763"/>
    </source>
</evidence>
<dbReference type="EC" id="3.5.4.12" evidence="6"/>
<dbReference type="PANTHER" id="PTHR11086">
    <property type="entry name" value="DEOXYCYTIDYLATE DEAMINASE-RELATED"/>
    <property type="match status" value="1"/>
</dbReference>
<comment type="caution">
    <text evidence="9">The sequence shown here is derived from an EMBL/GenBank/DDBJ whole genome shotgun (WGS) entry which is preliminary data.</text>
</comment>
<proteinExistence type="inferred from homology"/>
<evidence type="ECO:0000256" key="3">
    <source>
        <dbReference type="ARBA" id="ARBA00022727"/>
    </source>
</evidence>
<reference evidence="10" key="1">
    <citation type="submission" date="2022-10" db="EMBL/GenBank/DDBJ databases">
        <title>Genome assembly of Pristionchus species.</title>
        <authorList>
            <person name="Yoshida K."/>
            <person name="Sommer R.J."/>
        </authorList>
    </citation>
    <scope>NUCLEOTIDE SEQUENCE [LARGE SCALE GENOMIC DNA]</scope>
    <source>
        <strain evidence="10">RS5460</strain>
    </source>
</reference>
<protein>
    <recommendedName>
        <fullName evidence="7">dCMP deaminase</fullName>
        <ecNumber evidence="6">3.5.4.12</ecNumber>
    </recommendedName>
    <alternativeName>
        <fullName evidence="7">dCMP deaminase</fullName>
    </alternativeName>
</protein>
<evidence type="ECO:0000313" key="10">
    <source>
        <dbReference type="Proteomes" id="UP001328107"/>
    </source>
</evidence>
<dbReference type="GO" id="GO:0004132">
    <property type="term" value="F:dCMP deaminase activity"/>
    <property type="evidence" value="ECO:0007669"/>
    <property type="project" value="TreeGrafter"/>
</dbReference>
<dbReference type="Gene3D" id="3.40.140.10">
    <property type="entry name" value="Cytidine Deaminase, domain 2"/>
    <property type="match status" value="1"/>
</dbReference>
<evidence type="ECO:0000256" key="2">
    <source>
        <dbReference type="ARBA" id="ARBA00022723"/>
    </source>
</evidence>
<keyword evidence="10" id="KW-1185">Reference proteome</keyword>
<keyword evidence="4" id="KW-0378">Hydrolase</keyword>
<dbReference type="PROSITE" id="PS00903">
    <property type="entry name" value="CYT_DCMP_DEAMINASES_1"/>
    <property type="match status" value="1"/>
</dbReference>
<dbReference type="AlphaFoldDB" id="A0AAN5I5M3"/>
<evidence type="ECO:0000256" key="4">
    <source>
        <dbReference type="ARBA" id="ARBA00022801"/>
    </source>
</evidence>
<dbReference type="InterPro" id="IPR016193">
    <property type="entry name" value="Cytidine_deaminase-like"/>
</dbReference>
<accession>A0AAN5I5M3</accession>
<sequence length="115" mass="12916">MKETDVVALNSPDPHDKDGCTVLDASTGKVVAYAWNQSTPGMEQSIRWSTDTTPMELIMSEEWGKTKYPFMLHAEQSALIEARRIHKGRKILYTTLHPCNRCAKHIVAKGDMAKV</sequence>
<dbReference type="PROSITE" id="PS51747">
    <property type="entry name" value="CYT_DCMP_DEAMINASES_2"/>
    <property type="match status" value="1"/>
</dbReference>
<dbReference type="InterPro" id="IPR016192">
    <property type="entry name" value="APOBEC/CMP_deaminase_Zn-bd"/>
</dbReference>
<dbReference type="Proteomes" id="UP001328107">
    <property type="component" value="Unassembled WGS sequence"/>
</dbReference>
<evidence type="ECO:0000256" key="5">
    <source>
        <dbReference type="ARBA" id="ARBA00022833"/>
    </source>
</evidence>
<gene>
    <name evidence="9" type="ORF">PMAYCL1PPCAC_23368</name>
</gene>
<organism evidence="9 10">
    <name type="scientific">Pristionchus mayeri</name>
    <dbReference type="NCBI Taxonomy" id="1317129"/>
    <lineage>
        <taxon>Eukaryota</taxon>
        <taxon>Metazoa</taxon>
        <taxon>Ecdysozoa</taxon>
        <taxon>Nematoda</taxon>
        <taxon>Chromadorea</taxon>
        <taxon>Rhabditida</taxon>
        <taxon>Rhabditina</taxon>
        <taxon>Diplogasteromorpha</taxon>
        <taxon>Diplogasteroidea</taxon>
        <taxon>Neodiplogasteridae</taxon>
        <taxon>Pristionchus</taxon>
    </lineage>
</organism>
<evidence type="ECO:0000313" key="9">
    <source>
        <dbReference type="EMBL" id="GMR53173.1"/>
    </source>
</evidence>
<evidence type="ECO:0000259" key="8">
    <source>
        <dbReference type="PROSITE" id="PS51747"/>
    </source>
</evidence>
<comment type="similarity">
    <text evidence="1">Belongs to the cytidine and deoxycytidylate deaminase family.</text>
</comment>
<dbReference type="Pfam" id="PF00383">
    <property type="entry name" value="dCMP_cyt_deam_1"/>
    <property type="match status" value="1"/>
</dbReference>
<feature type="domain" description="CMP/dCMP-type deaminase" evidence="8">
    <location>
        <begin position="1"/>
        <end position="115"/>
    </location>
</feature>
<keyword evidence="3" id="KW-0545">Nucleotide biosynthesis</keyword>
<name>A0AAN5I5M3_9BILA</name>
<dbReference type="GO" id="GO:0008270">
    <property type="term" value="F:zinc ion binding"/>
    <property type="evidence" value="ECO:0007669"/>
    <property type="project" value="InterPro"/>
</dbReference>
<keyword evidence="5" id="KW-0862">Zinc</keyword>
<evidence type="ECO:0000256" key="6">
    <source>
        <dbReference type="ARBA" id="ARBA00038938"/>
    </source>
</evidence>
<dbReference type="EMBL" id="BTRK01000005">
    <property type="protein sequence ID" value="GMR53173.1"/>
    <property type="molecule type" value="Genomic_DNA"/>
</dbReference>
<evidence type="ECO:0000256" key="1">
    <source>
        <dbReference type="ARBA" id="ARBA00006576"/>
    </source>
</evidence>
<dbReference type="PANTHER" id="PTHR11086:SF18">
    <property type="entry name" value="DEOXYCYTIDYLATE DEAMINASE"/>
    <property type="match status" value="1"/>
</dbReference>